<keyword evidence="3" id="KW-0560">Oxidoreductase</keyword>
<dbReference type="Gene3D" id="3.50.50.60">
    <property type="entry name" value="FAD/NAD(P)-binding domain"/>
    <property type="match status" value="2"/>
</dbReference>
<gene>
    <name evidence="7" type="ORF">CVT63_02150</name>
</gene>
<dbReference type="InterPro" id="IPR017896">
    <property type="entry name" value="4Fe4S_Fe-S-bd"/>
</dbReference>
<dbReference type="Proteomes" id="UP000233654">
    <property type="component" value="Unassembled WGS sequence"/>
</dbReference>
<feature type="domain" description="4Fe-4S ferredoxin-type" evidence="6">
    <location>
        <begin position="963"/>
        <end position="992"/>
    </location>
</feature>
<comment type="caution">
    <text evidence="7">The sequence shown here is derived from an EMBL/GenBank/DDBJ whole genome shotgun (WGS) entry which is preliminary data.</text>
</comment>
<dbReference type="SUPFAM" id="SSF51905">
    <property type="entry name" value="FAD/NAD(P)-binding domain"/>
    <property type="match status" value="2"/>
</dbReference>
<feature type="domain" description="4Fe-4S ferredoxin-type" evidence="6">
    <location>
        <begin position="98"/>
        <end position="126"/>
    </location>
</feature>
<dbReference type="Pfam" id="PF07992">
    <property type="entry name" value="Pyr_redox_2"/>
    <property type="match status" value="1"/>
</dbReference>
<organism evidence="7 8">
    <name type="scientific">Candidatus Anoxymicrobium japonicum</name>
    <dbReference type="NCBI Taxonomy" id="2013648"/>
    <lineage>
        <taxon>Bacteria</taxon>
        <taxon>Bacillati</taxon>
        <taxon>Actinomycetota</taxon>
        <taxon>Candidatus Geothermincolia</taxon>
        <taxon>Candidatus Geothermincolales</taxon>
        <taxon>Candidatus Anoxymicrobiaceae</taxon>
        <taxon>Candidatus Anoxymicrobium</taxon>
    </lineage>
</organism>
<evidence type="ECO:0000256" key="1">
    <source>
        <dbReference type="ARBA" id="ARBA00022485"/>
    </source>
</evidence>
<dbReference type="AlphaFoldDB" id="A0A2N3G763"/>
<evidence type="ECO:0000256" key="3">
    <source>
        <dbReference type="ARBA" id="ARBA00023002"/>
    </source>
</evidence>
<dbReference type="EMBL" id="PHEX01000012">
    <property type="protein sequence ID" value="PKQ28556.1"/>
    <property type="molecule type" value="Genomic_DNA"/>
</dbReference>
<dbReference type="PROSITE" id="PS51379">
    <property type="entry name" value="4FE4S_FER_2"/>
    <property type="match status" value="4"/>
</dbReference>
<feature type="domain" description="4Fe-4S ferredoxin-type" evidence="6">
    <location>
        <begin position="929"/>
        <end position="958"/>
    </location>
</feature>
<dbReference type="InterPro" id="IPR036188">
    <property type="entry name" value="FAD/NAD-bd_sf"/>
</dbReference>
<accession>A0A2N3G763</accession>
<dbReference type="Gene3D" id="3.40.50.720">
    <property type="entry name" value="NAD(P)-binding Rossmann-like Domain"/>
    <property type="match status" value="1"/>
</dbReference>
<dbReference type="SUPFAM" id="SSF54862">
    <property type="entry name" value="4Fe-4S ferredoxins"/>
    <property type="match status" value="1"/>
</dbReference>
<dbReference type="PANTHER" id="PTHR43498">
    <property type="entry name" value="FERREDOXIN:COB-COM HETERODISULFIDE REDUCTASE SUBUNIT A"/>
    <property type="match status" value="1"/>
</dbReference>
<evidence type="ECO:0000256" key="4">
    <source>
        <dbReference type="ARBA" id="ARBA00023004"/>
    </source>
</evidence>
<keyword evidence="2" id="KW-0479">Metal-binding</keyword>
<evidence type="ECO:0000313" key="7">
    <source>
        <dbReference type="EMBL" id="PKQ28556.1"/>
    </source>
</evidence>
<dbReference type="GO" id="GO:0016491">
    <property type="term" value="F:oxidoreductase activity"/>
    <property type="evidence" value="ECO:0007669"/>
    <property type="project" value="UniProtKB-KW"/>
</dbReference>
<dbReference type="GO" id="GO:0051539">
    <property type="term" value="F:4 iron, 4 sulfur cluster binding"/>
    <property type="evidence" value="ECO:0007669"/>
    <property type="project" value="UniProtKB-KW"/>
</dbReference>
<keyword evidence="1" id="KW-0004">4Fe-4S</keyword>
<dbReference type="InterPro" id="IPR039650">
    <property type="entry name" value="HdrA-like"/>
</dbReference>
<protein>
    <submittedName>
        <fullName evidence="7">Heterodisulfide reductase</fullName>
    </submittedName>
</protein>
<keyword evidence="4" id="KW-0408">Iron</keyword>
<dbReference type="PANTHER" id="PTHR43498:SF1">
    <property type="entry name" value="COB--COM HETERODISULFIDE REDUCTASE IRON-SULFUR SUBUNIT A"/>
    <property type="match status" value="1"/>
</dbReference>
<evidence type="ECO:0000313" key="8">
    <source>
        <dbReference type="Proteomes" id="UP000233654"/>
    </source>
</evidence>
<dbReference type="PRINTS" id="PR00469">
    <property type="entry name" value="PNDRDTASEII"/>
</dbReference>
<dbReference type="Pfam" id="PF13450">
    <property type="entry name" value="NAD_binding_8"/>
    <property type="match status" value="1"/>
</dbReference>
<name>A0A2N3G763_9ACTN</name>
<dbReference type="InterPro" id="IPR023753">
    <property type="entry name" value="FAD/NAD-binding_dom"/>
</dbReference>
<evidence type="ECO:0000256" key="2">
    <source>
        <dbReference type="ARBA" id="ARBA00022723"/>
    </source>
</evidence>
<dbReference type="Pfam" id="PF12838">
    <property type="entry name" value="Fer4_7"/>
    <property type="match status" value="1"/>
</dbReference>
<reference evidence="7 8" key="1">
    <citation type="journal article" date="2017" name="ISME J.">
        <title>Potential for microbial H2 and metal transformations associated with novel bacteria and archaea in deep terrestrial subsurface sediments.</title>
        <authorList>
            <person name="Hernsdorf A.W."/>
            <person name="Amano Y."/>
            <person name="Miyakawa K."/>
            <person name="Ise K."/>
            <person name="Suzuki Y."/>
            <person name="Anantharaman K."/>
            <person name="Probst A."/>
            <person name="Burstein D."/>
            <person name="Thomas B.C."/>
            <person name="Banfield J.F."/>
        </authorList>
    </citation>
    <scope>NUCLEOTIDE SEQUENCE [LARGE SCALE GENOMIC DNA]</scope>
    <source>
        <strain evidence="7">HGW-Actinobacteria-3</strain>
    </source>
</reference>
<evidence type="ECO:0000259" key="6">
    <source>
        <dbReference type="PROSITE" id="PS51379"/>
    </source>
</evidence>
<keyword evidence="5" id="KW-0411">Iron-sulfur</keyword>
<evidence type="ECO:0000256" key="5">
    <source>
        <dbReference type="ARBA" id="ARBA00023014"/>
    </source>
</evidence>
<dbReference type="GO" id="GO:0046872">
    <property type="term" value="F:metal ion binding"/>
    <property type="evidence" value="ECO:0007669"/>
    <property type="project" value="UniProtKB-KW"/>
</dbReference>
<dbReference type="Gene3D" id="3.30.70.20">
    <property type="match status" value="2"/>
</dbReference>
<feature type="domain" description="4Fe-4S ferredoxin-type" evidence="6">
    <location>
        <begin position="147"/>
        <end position="182"/>
    </location>
</feature>
<proteinExistence type="predicted"/>
<sequence>MADSGSVLVIGGGIGGIQAALDLAESGYRACLLESGPAIGGVMAMLDKTFPTNDCSMCILSPKLVEAGQHPNIDIISCADLDKIEGKPGEFKVTYTQKARYVNAELCTGCGACSEACVLAGRIADEFNAGLSKRGACFVPFAQAVPRIALIDPQKCLRFTKGKCKSPCVEACAAGAIDFDMKEESVTLDVGAVIVASGAAPRAIGDLRSYHPEHPNVVSSVEIERIMCASGPSGGRVVKPSDGEPAKKIAFVQCAGSRDEKYNPYCSSVCCTYAVKEATVIKEHDPGIDCHIFHIDMRTFGKGFEQFRARAENEYGVRFTRFKIPAVEVAGPNALVIRYQDNGGAWQKEEFDMVVLSVGLNPEPVEALRAAGVDFDRHGFIASKQTAPINSSAAGIFACGSSAGPKDIPETVAQASGAAAKAGALLATSRGAGVSRKEYPREIELNGSEPRVGVFVCSCGKNIGGVVDVAATTEYAGGLPGVVYAESNMYTCSGESCDRIKAAIADHNLNRVVVAACTPRTHEPLFRETIREAGLNRYLFDLANIRDQCSWVHSGEPEKATVKAKDLVRMSVARARLLEPLSQTPVKVTPAALVIGGGPAGMAAALELGGAGYRTYLVEARDKVGGATNDLPRNAKIEKIDNILADFDAMAFELEKNENIETLTGAKLVGFSGYIGNFSAIVESGGQRRALEVGAVIVATGAGEHTPTSYLYGKSGRVMLQSEYQKSITGGIKPKSVVMIQCVESREPERPYCSRVCCTNALNNALITKFANPETEVYILYRDIMAYGLAEVNLYRLAREMGVKFIRFDVDAKPGVSESKDGLIVKVKTPDLPVEVDIPADLLVLSAPVVAEESNRELGEMMKAPTDENGFFLEAHVKLRPVDFATAGIFVAGMCHYPKLLDEAISQGAAAAGRAATILSKEFVMGEGAVALVEPRFCRGCGECEEACEFSAVTVKETKDGRLVAEVNEALCVGCGTCAVACWSNAITMRNFTDQQIEAMIEAMRPETPAAKKKQKV</sequence>